<proteinExistence type="predicted"/>
<dbReference type="STRING" id="56723.ENSLBEP00000021899"/>
<dbReference type="GeneTree" id="ENSGT00390000015525"/>
<dbReference type="OrthoDB" id="6286514at2759"/>
<dbReference type="Proteomes" id="UP000261660">
    <property type="component" value="Unplaced"/>
</dbReference>
<feature type="transmembrane region" description="Helical" evidence="2">
    <location>
        <begin position="229"/>
        <end position="247"/>
    </location>
</feature>
<feature type="transmembrane region" description="Helical" evidence="2">
    <location>
        <begin position="106"/>
        <end position="128"/>
    </location>
</feature>
<dbReference type="AlphaFoldDB" id="A0A3Q3FQY8"/>
<name>A0A3Q3FQY8_9LABR</name>
<dbReference type="InParanoid" id="A0A3Q3FQY8"/>
<evidence type="ECO:0000256" key="1">
    <source>
        <dbReference type="SAM" id="MobiDB-lite"/>
    </source>
</evidence>
<dbReference type="PANTHER" id="PTHR31453">
    <property type="entry name" value="TRANSMEMBRANE PROTEIN 236"/>
    <property type="match status" value="1"/>
</dbReference>
<keyword evidence="4" id="KW-1185">Reference proteome</keyword>
<feature type="region of interest" description="Disordered" evidence="1">
    <location>
        <begin position="279"/>
        <end position="326"/>
    </location>
</feature>
<dbReference type="Ensembl" id="ENSLBET00000023066.1">
    <property type="protein sequence ID" value="ENSLBEP00000021899.1"/>
    <property type="gene ID" value="ENSLBEG00000016829.1"/>
</dbReference>
<sequence>MRCLQYIFPSRCRLRQPVFVSCAESNTSPSHQGIQCLVQCKQLGDQRAGLWCVENASGGRQCTGLRPDQPSEGQGSPHCDNSPCLPPFFFFFSAALSMGTGRTLKFALCEVLQFAGLCVPLFVVMQRFAVIVAKVKTSVQPPGDGSTAYWLIVASSIAYVTSTALLVWVPLKYMVFMKKKFLIGRKKWRPVALVYVILSTLPCFAFLIASSEVQINNNMKNDTFKELPVSLVLFSLICIDVVERIRYCRLTGQANGMERDAEIPSTVLTHVEQVTAVTPINPGPGPAVPEQVVPTPLSQGASQHNDRNQNGGGARPETNGTVPGIPGNPGRPFSIAGLSSRSASTTACRVSPYTYTGPLRFLCASDARADVFVDSFMFWMDTVEMVRVAGDPLVYYSGWVFPIYIFSYLSCLRVVVMPHSPLLSSLGVAVQDLPFFFVRVGLIAFFGFVTPLLYLMKNLLVFLAFVYFNFMTKLRVFNTERMFF</sequence>
<organism evidence="3 4">
    <name type="scientific">Labrus bergylta</name>
    <name type="common">ballan wrasse</name>
    <dbReference type="NCBI Taxonomy" id="56723"/>
    <lineage>
        <taxon>Eukaryota</taxon>
        <taxon>Metazoa</taxon>
        <taxon>Chordata</taxon>
        <taxon>Craniata</taxon>
        <taxon>Vertebrata</taxon>
        <taxon>Euteleostomi</taxon>
        <taxon>Actinopterygii</taxon>
        <taxon>Neopterygii</taxon>
        <taxon>Teleostei</taxon>
        <taxon>Neoteleostei</taxon>
        <taxon>Acanthomorphata</taxon>
        <taxon>Eupercaria</taxon>
        <taxon>Labriformes</taxon>
        <taxon>Labridae</taxon>
        <taxon>Labrus</taxon>
    </lineage>
</organism>
<evidence type="ECO:0000256" key="2">
    <source>
        <dbReference type="SAM" id="Phobius"/>
    </source>
</evidence>
<protein>
    <submittedName>
        <fullName evidence="3">Transmembrane protein 236</fullName>
    </submittedName>
</protein>
<evidence type="ECO:0000313" key="3">
    <source>
        <dbReference type="Ensembl" id="ENSLBEP00000021899.1"/>
    </source>
</evidence>
<accession>A0A3Q3FQY8</accession>
<dbReference type="InterPro" id="IPR020394">
    <property type="entry name" value="Uncharacterised_FAM23-like_TM"/>
</dbReference>
<reference evidence="3" key="1">
    <citation type="submission" date="2025-08" db="UniProtKB">
        <authorList>
            <consortium name="Ensembl"/>
        </authorList>
    </citation>
    <scope>IDENTIFICATION</scope>
</reference>
<keyword evidence="2" id="KW-0472">Membrane</keyword>
<evidence type="ECO:0000313" key="4">
    <source>
        <dbReference type="Proteomes" id="UP000261660"/>
    </source>
</evidence>
<reference evidence="3" key="2">
    <citation type="submission" date="2025-09" db="UniProtKB">
        <authorList>
            <consortium name="Ensembl"/>
        </authorList>
    </citation>
    <scope>IDENTIFICATION</scope>
</reference>
<feature type="transmembrane region" description="Helical" evidence="2">
    <location>
        <begin position="393"/>
        <end position="416"/>
    </location>
</feature>
<feature type="transmembrane region" description="Helical" evidence="2">
    <location>
        <begin position="436"/>
        <end position="468"/>
    </location>
</feature>
<keyword evidence="2" id="KW-1133">Transmembrane helix</keyword>
<feature type="transmembrane region" description="Helical" evidence="2">
    <location>
        <begin position="192"/>
        <end position="209"/>
    </location>
</feature>
<feature type="transmembrane region" description="Helical" evidence="2">
    <location>
        <begin position="148"/>
        <end position="171"/>
    </location>
</feature>
<dbReference type="PANTHER" id="PTHR31453:SF2">
    <property type="entry name" value="TRANSMEMBRANE PROTEIN 236"/>
    <property type="match status" value="1"/>
</dbReference>
<keyword evidence="2" id="KW-0812">Transmembrane</keyword>